<dbReference type="FunFam" id="1.20.1740.10:FF:000001">
    <property type="entry name" value="Amino acid permease"/>
    <property type="match status" value="1"/>
</dbReference>
<feature type="transmembrane region" description="Helical" evidence="7">
    <location>
        <begin position="159"/>
        <end position="181"/>
    </location>
</feature>
<feature type="transmembrane region" description="Helical" evidence="7">
    <location>
        <begin position="383"/>
        <end position="403"/>
    </location>
</feature>
<dbReference type="Pfam" id="PF07690">
    <property type="entry name" value="MFS_1"/>
    <property type="match status" value="1"/>
</dbReference>
<dbReference type="InterPro" id="IPR020846">
    <property type="entry name" value="MFS_dom"/>
</dbReference>
<dbReference type="Gene3D" id="1.20.1740.10">
    <property type="entry name" value="Amino acid/polyamine transporter I"/>
    <property type="match status" value="1"/>
</dbReference>
<feature type="transmembrane region" description="Helical" evidence="7">
    <location>
        <begin position="1172"/>
        <end position="1192"/>
    </location>
</feature>
<feature type="transmembrane region" description="Helical" evidence="7">
    <location>
        <begin position="52"/>
        <end position="71"/>
    </location>
</feature>
<evidence type="ECO:0000259" key="8">
    <source>
        <dbReference type="PROSITE" id="PS50850"/>
    </source>
</evidence>
<dbReference type="Pfam" id="PF00324">
    <property type="entry name" value="AA_permease"/>
    <property type="match status" value="1"/>
</dbReference>
<gene>
    <name evidence="9" type="ORF">GCG54_00004006</name>
</gene>
<feature type="transmembrane region" description="Helical" evidence="7">
    <location>
        <begin position="409"/>
        <end position="435"/>
    </location>
</feature>
<feature type="transmembrane region" description="Helical" evidence="7">
    <location>
        <begin position="1256"/>
        <end position="1278"/>
    </location>
</feature>
<reference evidence="9" key="1">
    <citation type="journal article" date="2020" name="Phytopathology">
        <title>Genome sequence and comparative analysis of Colletotrichum gloeosporioides isolated from Liriodendron leaves.</title>
        <authorList>
            <person name="Fu F.F."/>
            <person name="Hao Z."/>
            <person name="Wang P."/>
            <person name="Lu Y."/>
            <person name="Xue L.J."/>
            <person name="Wei G."/>
            <person name="Tian Y."/>
            <person name="Baishi H."/>
            <person name="Xu H."/>
            <person name="Shi J."/>
            <person name="Cheng T."/>
            <person name="Wang G."/>
            <person name="Yi Y."/>
            <person name="Chen J."/>
        </authorList>
    </citation>
    <scope>NUCLEOTIDE SEQUENCE</scope>
    <source>
        <strain evidence="9">Lc1</strain>
    </source>
</reference>
<accession>A0A8H4C636</accession>
<feature type="transmembrane region" description="Helical" evidence="7">
    <location>
        <begin position="1054"/>
        <end position="1074"/>
    </location>
</feature>
<dbReference type="Proteomes" id="UP000613401">
    <property type="component" value="Unassembled WGS sequence"/>
</dbReference>
<feature type="compositionally biased region" description="Low complexity" evidence="6">
    <location>
        <begin position="607"/>
        <end position="622"/>
    </location>
</feature>
<dbReference type="GO" id="GO:0015171">
    <property type="term" value="F:amino acid transmembrane transporter activity"/>
    <property type="evidence" value="ECO:0007669"/>
    <property type="project" value="TreeGrafter"/>
</dbReference>
<feature type="compositionally biased region" description="Polar residues" evidence="6">
    <location>
        <begin position="15"/>
        <end position="25"/>
    </location>
</feature>
<dbReference type="FunFam" id="1.20.1720.10:FF:000009">
    <property type="entry name" value="MFS multidrug transporter"/>
    <property type="match status" value="1"/>
</dbReference>
<evidence type="ECO:0000256" key="5">
    <source>
        <dbReference type="ARBA" id="ARBA00023136"/>
    </source>
</evidence>
<dbReference type="RefSeq" id="XP_045257261.1">
    <property type="nucleotide sequence ID" value="XM_045404061.1"/>
</dbReference>
<keyword evidence="3 7" id="KW-0812">Transmembrane</keyword>
<feature type="transmembrane region" description="Helical" evidence="7">
    <location>
        <begin position="1290"/>
        <end position="1311"/>
    </location>
</feature>
<evidence type="ECO:0000256" key="4">
    <source>
        <dbReference type="ARBA" id="ARBA00022989"/>
    </source>
</evidence>
<feature type="transmembrane region" description="Helical" evidence="7">
    <location>
        <begin position="1132"/>
        <end position="1152"/>
    </location>
</feature>
<feature type="transmembrane region" description="Helical" evidence="7">
    <location>
        <begin position="988"/>
        <end position="1012"/>
    </location>
</feature>
<organism evidence="9 10">
    <name type="scientific">Colletotrichum gloeosporioides</name>
    <name type="common">Anthracnose fungus</name>
    <name type="synonym">Glomerella cingulata</name>
    <dbReference type="NCBI Taxonomy" id="474922"/>
    <lineage>
        <taxon>Eukaryota</taxon>
        <taxon>Fungi</taxon>
        <taxon>Dikarya</taxon>
        <taxon>Ascomycota</taxon>
        <taxon>Pezizomycotina</taxon>
        <taxon>Sordariomycetes</taxon>
        <taxon>Hypocreomycetidae</taxon>
        <taxon>Glomerellales</taxon>
        <taxon>Glomerellaceae</taxon>
        <taxon>Colletotrichum</taxon>
        <taxon>Colletotrichum gloeosporioides species complex</taxon>
    </lineage>
</organism>
<comment type="subcellular location">
    <subcellularLocation>
        <location evidence="1">Membrane</location>
        <topology evidence="1">Multi-pass membrane protein</topology>
    </subcellularLocation>
</comment>
<comment type="caution">
    <text evidence="9">The sequence shown here is derived from an EMBL/GenBank/DDBJ whole genome shotgun (WGS) entry which is preliminary data.</text>
</comment>
<name>A0A8H4C636_COLGL</name>
<dbReference type="InterPro" id="IPR036259">
    <property type="entry name" value="MFS_trans_sf"/>
</dbReference>
<dbReference type="PANTHER" id="PTHR43341:SF39">
    <property type="entry name" value="AMINO ACID TRANSPORTER (EUROFUNG)-RELATED"/>
    <property type="match status" value="1"/>
</dbReference>
<evidence type="ECO:0000256" key="2">
    <source>
        <dbReference type="ARBA" id="ARBA00022448"/>
    </source>
</evidence>
<reference evidence="9" key="2">
    <citation type="submission" date="2020-03" db="EMBL/GenBank/DDBJ databases">
        <authorList>
            <person name="Fu F.-F."/>
            <person name="Chen J."/>
        </authorList>
    </citation>
    <scope>NUCLEOTIDE SEQUENCE</scope>
    <source>
        <strain evidence="9">Lc1</strain>
    </source>
</reference>
<feature type="transmembrane region" description="Helical" evidence="7">
    <location>
        <begin position="965"/>
        <end position="982"/>
    </location>
</feature>
<dbReference type="Gene3D" id="1.20.1250.20">
    <property type="entry name" value="MFS general substrate transporter like domains"/>
    <property type="match status" value="1"/>
</dbReference>
<evidence type="ECO:0000256" key="3">
    <source>
        <dbReference type="ARBA" id="ARBA00022692"/>
    </source>
</evidence>
<dbReference type="PROSITE" id="PS50850">
    <property type="entry name" value="MFS"/>
    <property type="match status" value="1"/>
</dbReference>
<feature type="transmembrane region" description="Helical" evidence="7">
    <location>
        <begin position="246"/>
        <end position="265"/>
    </location>
</feature>
<protein>
    <submittedName>
        <fullName evidence="9">Proline-specific permease</fullName>
    </submittedName>
</protein>
<dbReference type="InterPro" id="IPR050524">
    <property type="entry name" value="APC_YAT"/>
</dbReference>
<dbReference type="GeneID" id="69011162"/>
<dbReference type="SUPFAM" id="SSF103473">
    <property type="entry name" value="MFS general substrate transporter"/>
    <property type="match status" value="1"/>
</dbReference>
<evidence type="ECO:0000256" key="7">
    <source>
        <dbReference type="SAM" id="Phobius"/>
    </source>
</evidence>
<keyword evidence="10" id="KW-1185">Reference proteome</keyword>
<sequence length="1353" mass="148113">MAAGMEEKTVGLSRADSTNSNKLGQVESGNNAAVAQQYGETVRGLSPRHVQLMAIGGSIGTGLWVGIGGVLSKAGPLSLVLGYAFWGLLFIWPLNLSVAEMCAYLPIRGSIFELASRFVDPALGFAMGWTYFFAGLMLVCTEYSAVATVIQYWNSDINAAAWIAVAMVSCVAVNLIAVKYYGESEFIMASTKVILLFGLCLITLVTMSGGNPMHDAYGFRNWGGGNYIHSYFTDGATGRFLGWWKVVIYAAFTIAGPDMIALAAGEIQNPRRTIPRVAKLIFYRLVGFYVVGVLCVGIICSSRDPGLLGAIENGEPGAGASPWVVGIKNLHIKALPDIINAFILLSGWSCGNAYLYSCSRTLYGLARDGQAPKFLQKCTKAGVPIYCVLTVTLISCITFLVSSNAAVEVFFWFVDLTTTALIMTYTFMLITYMGFYRARVAQNFPPETLPYIAPLTPWFPALALLLGFLALIFVGFDNFYPFSVRGFITSYFGFIFGVFTFVVWKVLKRTRFVQPKEADLLSGKAEVDAECRHWEEGGIEEVERARLAQMSVVRRTWEKMCFIIQNALSPTRSQPELSPSGPDVDTETPGRRDADNHLPSPEHDISDASVYSAYSASGTTPTDADDTRDRPAPGPLPPANTGVELNFSNMNLTCPINPDDIANRWLHNFVPLPGQTIKKYTPSISAFIHRVLQSYANCAIRGHRVPPFIHWSQLNSPSSVPLSTCLSVIRMCANPHPGSEGVIAEVLQREMTKLYDRKTTFDDMALLAAFQAYLIYAMVIFFRLGREYKTFLHQAMMNTQDLACETARRGLACVAEQQGARPKWEEWIVAETKRRVVFTMCMFDSALLTNDGLPSHLATELRGLLAPGSKSLWEARDRRDWEVKYNIQLAAWNDGGLRIEELWPMPEHFVSGFASNIYFPALSTIADDLNVSVELINLTVTTYLIFQGLAPSLWGPISDVKGRKVAYIGTFLVFFGACVGLAEIKSYAGLIILRCVQSMGSASTIAIGSGVIGDITTREERGGFMGVFQAGLLAPVAIGPVIGGALAGSLGWRSIFWFLTIYCGIFLLFLVVLLPETLRSVVGNGGRAPSTLLQKYPLVYYQRTTKVKWDVEETTPGMTPRKKVDLTAPIRILFNKSAASITVFLAIYYAVWQMSITAMSTLFKTNYGLSDTHIGLTFIANGAGSIIGTLATGKFLDMDYQKVKATYGEQDNDSDFPIEKARLRLVPVFALFQCVSIAAFGWTINFPEKVHIAVPIASTFVTGWTAIGTQSLVMTYLVDIFPDRSAAASASLNLARCLFAAGGTSFVMPMVNSIGVGWAFTVCVAAQAVAGLLAGVQWKFAGRWRRQEAEGQA</sequence>
<evidence type="ECO:0000313" key="10">
    <source>
        <dbReference type="Proteomes" id="UP000613401"/>
    </source>
</evidence>
<dbReference type="PANTHER" id="PTHR43341">
    <property type="entry name" value="AMINO ACID PERMEASE"/>
    <property type="match status" value="1"/>
</dbReference>
<feature type="transmembrane region" description="Helical" evidence="7">
    <location>
        <begin position="193"/>
        <end position="210"/>
    </location>
</feature>
<feature type="region of interest" description="Disordered" evidence="6">
    <location>
        <begin position="1"/>
        <end position="25"/>
    </location>
</feature>
<feature type="transmembrane region" description="Helical" evidence="7">
    <location>
        <begin position="455"/>
        <end position="476"/>
    </location>
</feature>
<feature type="transmembrane region" description="Helical" evidence="7">
    <location>
        <begin position="488"/>
        <end position="507"/>
    </location>
</feature>
<feature type="domain" description="Major facilitator superfamily (MFS) profile" evidence="8">
    <location>
        <begin position="900"/>
        <end position="1342"/>
    </location>
</feature>
<feature type="transmembrane region" description="Helical" evidence="7">
    <location>
        <begin position="764"/>
        <end position="784"/>
    </location>
</feature>
<feature type="transmembrane region" description="Helical" evidence="7">
    <location>
        <begin position="277"/>
        <end position="299"/>
    </location>
</feature>
<dbReference type="EMBL" id="WVTB01000103">
    <property type="protein sequence ID" value="KAF3798101.1"/>
    <property type="molecule type" value="Genomic_DNA"/>
</dbReference>
<evidence type="ECO:0000256" key="6">
    <source>
        <dbReference type="SAM" id="MobiDB-lite"/>
    </source>
</evidence>
<feature type="region of interest" description="Disordered" evidence="6">
    <location>
        <begin position="571"/>
        <end position="642"/>
    </location>
</feature>
<feature type="transmembrane region" description="Helical" evidence="7">
    <location>
        <begin position="128"/>
        <end position="153"/>
    </location>
</feature>
<dbReference type="InterPro" id="IPR004841">
    <property type="entry name" value="AA-permease/SLC12A_dom"/>
</dbReference>
<dbReference type="InterPro" id="IPR011701">
    <property type="entry name" value="MFS"/>
</dbReference>
<feature type="transmembrane region" description="Helical" evidence="7">
    <location>
        <begin position="1317"/>
        <end position="1336"/>
    </location>
</feature>
<feature type="transmembrane region" description="Helical" evidence="7">
    <location>
        <begin position="1225"/>
        <end position="1244"/>
    </location>
</feature>
<evidence type="ECO:0000313" key="9">
    <source>
        <dbReference type="EMBL" id="KAF3798101.1"/>
    </source>
</evidence>
<feature type="transmembrane region" description="Helical" evidence="7">
    <location>
        <begin position="83"/>
        <end position="107"/>
    </location>
</feature>
<evidence type="ECO:0000256" key="1">
    <source>
        <dbReference type="ARBA" id="ARBA00004141"/>
    </source>
</evidence>
<feature type="transmembrane region" description="Helical" evidence="7">
    <location>
        <begin position="1024"/>
        <end position="1048"/>
    </location>
</feature>
<keyword evidence="4 7" id="KW-1133">Transmembrane helix</keyword>
<dbReference type="GO" id="GO:0016020">
    <property type="term" value="C:membrane"/>
    <property type="evidence" value="ECO:0007669"/>
    <property type="project" value="UniProtKB-SubCell"/>
</dbReference>
<keyword evidence="5 7" id="KW-0472">Membrane</keyword>
<proteinExistence type="predicted"/>
<feature type="compositionally biased region" description="Basic and acidic residues" evidence="6">
    <location>
        <begin position="588"/>
        <end position="606"/>
    </location>
</feature>
<keyword evidence="2" id="KW-0813">Transport</keyword>
<dbReference type="Gene3D" id="1.20.1720.10">
    <property type="entry name" value="Multidrug resistance protein D"/>
    <property type="match status" value="1"/>
</dbReference>